<gene>
    <name evidence="2" type="ORF">POCTA_138.1.T0480217</name>
</gene>
<dbReference type="OrthoDB" id="322834at2759"/>
<dbReference type="OMA" id="FPNENQI"/>
<sequence>MQQQQQQQQQQQLQINMTTDEKDHILQRLIFILKNKERKPKNDQFKQNNFQEETYFDTLLDGIEKDSHISKISSDTHSSYIEIKISDYEAQLLKSLLENLQREVKEAQSQFSVQEKIGKGRSDLQNQQISYVYEPKRNVKSDVVQPIIQEDTEEEVIFSDQMPQKKSQKLLSKQQILESLKNMRNTYNKRLQDLKNTKQTNNSHAKIKKLKDKTPKFRTNQQENHKDLIIILEFKQVLNDIQQTLQQYDQEMEGLV</sequence>
<evidence type="ECO:0000313" key="2">
    <source>
        <dbReference type="EMBL" id="CAD8166553.1"/>
    </source>
</evidence>
<keyword evidence="1" id="KW-0175">Coiled coil</keyword>
<dbReference type="EMBL" id="CAJJDP010000048">
    <property type="protein sequence ID" value="CAD8166553.1"/>
    <property type="molecule type" value="Genomic_DNA"/>
</dbReference>
<dbReference type="Proteomes" id="UP000683925">
    <property type="component" value="Unassembled WGS sequence"/>
</dbReference>
<feature type="coiled-coil region" evidence="1">
    <location>
        <begin position="90"/>
        <end position="117"/>
    </location>
</feature>
<name>A0A8S1UQU3_PAROT</name>
<accession>A0A8S1UQU3</accession>
<organism evidence="2 3">
    <name type="scientific">Paramecium octaurelia</name>
    <dbReference type="NCBI Taxonomy" id="43137"/>
    <lineage>
        <taxon>Eukaryota</taxon>
        <taxon>Sar</taxon>
        <taxon>Alveolata</taxon>
        <taxon>Ciliophora</taxon>
        <taxon>Intramacronucleata</taxon>
        <taxon>Oligohymenophorea</taxon>
        <taxon>Peniculida</taxon>
        <taxon>Parameciidae</taxon>
        <taxon>Paramecium</taxon>
    </lineage>
</organism>
<reference evidence="2" key="1">
    <citation type="submission" date="2021-01" db="EMBL/GenBank/DDBJ databases">
        <authorList>
            <consortium name="Genoscope - CEA"/>
            <person name="William W."/>
        </authorList>
    </citation>
    <scope>NUCLEOTIDE SEQUENCE</scope>
</reference>
<proteinExistence type="predicted"/>
<keyword evidence="3" id="KW-1185">Reference proteome</keyword>
<comment type="caution">
    <text evidence="2">The sequence shown here is derived from an EMBL/GenBank/DDBJ whole genome shotgun (WGS) entry which is preliminary data.</text>
</comment>
<dbReference type="AlphaFoldDB" id="A0A8S1UQU3"/>
<evidence type="ECO:0000256" key="1">
    <source>
        <dbReference type="SAM" id="Coils"/>
    </source>
</evidence>
<evidence type="ECO:0000313" key="3">
    <source>
        <dbReference type="Proteomes" id="UP000683925"/>
    </source>
</evidence>
<protein>
    <submittedName>
        <fullName evidence="2">Uncharacterized protein</fullName>
    </submittedName>
</protein>